<dbReference type="Proteomes" id="UP000032305">
    <property type="component" value="Unassembled WGS sequence"/>
</dbReference>
<evidence type="ECO:0000313" key="2">
    <source>
        <dbReference type="Proteomes" id="UP000032305"/>
    </source>
</evidence>
<reference evidence="1 2" key="1">
    <citation type="submission" date="2014-11" db="EMBL/GenBank/DDBJ databases">
        <title>Whole genome shotgun sequence of Sphingomonas parapaucimobilis NBRC 15100.</title>
        <authorList>
            <person name="Katano-Makiyama Y."/>
            <person name="Hosoyama A."/>
            <person name="Hashimoto M."/>
            <person name="Hosoyama Y."/>
            <person name="Noguchi M."/>
            <person name="Numata M."/>
            <person name="Tsuchikane K."/>
            <person name="Hirakata S."/>
            <person name="Uohara A."/>
            <person name="Shimodaira J."/>
            <person name="Ohji S."/>
            <person name="Ichikawa N."/>
            <person name="Kimura A."/>
            <person name="Yamazoe A."/>
            <person name="Fujita N."/>
        </authorList>
    </citation>
    <scope>NUCLEOTIDE SEQUENCE [LARGE SCALE GENOMIC DNA]</scope>
    <source>
        <strain evidence="1 2">NBRC 15100</strain>
    </source>
</reference>
<keyword evidence="2" id="KW-1185">Reference proteome</keyword>
<sequence>MNASEYILSLSFVEGHEECGESSPDVLPTVPKLSAEREVDSRIERLNQTWGHANATMRNLSHKYQRLWDGAITELADYKGTLYIIWRDEISRVMFEGVIVGAWEANGEHMHSHGLA</sequence>
<organism evidence="1 2">
    <name type="scientific">Sphingomonas parapaucimobilis NBRC 15100</name>
    <dbReference type="NCBI Taxonomy" id="1219049"/>
    <lineage>
        <taxon>Bacteria</taxon>
        <taxon>Pseudomonadati</taxon>
        <taxon>Pseudomonadota</taxon>
        <taxon>Alphaproteobacteria</taxon>
        <taxon>Sphingomonadales</taxon>
        <taxon>Sphingomonadaceae</taxon>
        <taxon>Sphingomonas</taxon>
    </lineage>
</organism>
<name>A0A0A1W2V5_9SPHN</name>
<dbReference type="EMBL" id="BBPI01000005">
    <property type="protein sequence ID" value="GAL99536.1"/>
    <property type="molecule type" value="Genomic_DNA"/>
</dbReference>
<gene>
    <name evidence="1" type="ORF">SP5_005_00590</name>
</gene>
<evidence type="ECO:0000313" key="1">
    <source>
        <dbReference type="EMBL" id="GAL99536.1"/>
    </source>
</evidence>
<protein>
    <submittedName>
        <fullName evidence="1">Uncharacterized protein</fullName>
    </submittedName>
</protein>
<accession>A0A0A1W2V5</accession>
<proteinExistence type="predicted"/>
<comment type="caution">
    <text evidence="1">The sequence shown here is derived from an EMBL/GenBank/DDBJ whole genome shotgun (WGS) entry which is preliminary data.</text>
</comment>
<dbReference type="AlphaFoldDB" id="A0A0A1W2V5"/>